<dbReference type="Proteomes" id="UP000035740">
    <property type="component" value="Unassembled WGS sequence"/>
</dbReference>
<sequence>CQQSWIRSIRGKLKGSDGTEKLSRDIIQFVDRIYNAEDLQDRGVFLETLIAFAFVKQDLAAYGAFVAPLLEFVAGQDAGEHFWVDDVIIQRFRRSASLAYTPSVRIREQTAMAEIICRFGDFQRITVNVLGAWLGVVDAAVASSFKTDNPDWIKTNCVPYCLQFLSDHSDPESDATPYARVLSLLDGNGDDFTTIVK</sequence>
<proteinExistence type="predicted"/>
<protein>
    <submittedName>
        <fullName evidence="1">Uncharacterized protein</fullName>
    </submittedName>
</protein>
<gene>
    <name evidence="1" type="ORF">BVRB_034780</name>
</gene>
<dbReference type="Gramene" id="KMS65555">
    <property type="protein sequence ID" value="KMS65555"/>
    <property type="gene ID" value="BVRB_034780"/>
</dbReference>
<feature type="non-terminal residue" evidence="1">
    <location>
        <position position="1"/>
    </location>
</feature>
<evidence type="ECO:0000313" key="1">
    <source>
        <dbReference type="EMBL" id="KMS65555.1"/>
    </source>
</evidence>
<keyword evidence="2" id="KW-1185">Reference proteome</keyword>
<reference evidence="1 2" key="1">
    <citation type="journal article" date="2014" name="Nature">
        <title>The genome of the recently domesticated crop plant sugar beet (Beta vulgaris).</title>
        <authorList>
            <person name="Dohm J.C."/>
            <person name="Minoche A.E."/>
            <person name="Holtgrawe D."/>
            <person name="Capella-Gutierrez S."/>
            <person name="Zakrzewski F."/>
            <person name="Tafer H."/>
            <person name="Rupp O."/>
            <person name="Sorensen T.R."/>
            <person name="Stracke R."/>
            <person name="Reinhardt R."/>
            <person name="Goesmann A."/>
            <person name="Kraft T."/>
            <person name="Schulz B."/>
            <person name="Stadler P.F."/>
            <person name="Schmidt T."/>
            <person name="Gabaldon T."/>
            <person name="Lehrach H."/>
            <person name="Weisshaar B."/>
            <person name="Himmelbauer H."/>
        </authorList>
    </citation>
    <scope>NUCLEOTIDE SEQUENCE [LARGE SCALE GENOMIC DNA]</scope>
    <source>
        <tissue evidence="1">Taproot</tissue>
    </source>
</reference>
<evidence type="ECO:0000313" key="2">
    <source>
        <dbReference type="Proteomes" id="UP000035740"/>
    </source>
</evidence>
<feature type="non-terminal residue" evidence="1">
    <location>
        <position position="197"/>
    </location>
</feature>
<name>A0A0J8BIS9_BETVV</name>
<dbReference type="AlphaFoldDB" id="A0A0J8BIS9"/>
<organism evidence="1 2">
    <name type="scientific">Beta vulgaris subsp. vulgaris</name>
    <name type="common">Beet</name>
    <dbReference type="NCBI Taxonomy" id="3555"/>
    <lineage>
        <taxon>Eukaryota</taxon>
        <taxon>Viridiplantae</taxon>
        <taxon>Streptophyta</taxon>
        <taxon>Embryophyta</taxon>
        <taxon>Tracheophyta</taxon>
        <taxon>Spermatophyta</taxon>
        <taxon>Magnoliopsida</taxon>
        <taxon>eudicotyledons</taxon>
        <taxon>Gunneridae</taxon>
        <taxon>Pentapetalae</taxon>
        <taxon>Caryophyllales</taxon>
        <taxon>Chenopodiaceae</taxon>
        <taxon>Betoideae</taxon>
        <taxon>Beta</taxon>
    </lineage>
</organism>
<dbReference type="EMBL" id="KQ106903">
    <property type="protein sequence ID" value="KMS65555.1"/>
    <property type="molecule type" value="Genomic_DNA"/>
</dbReference>
<accession>A0A0J8BIS9</accession>